<organism evidence="7 8">
    <name type="scientific">Caenispirillum salinarum AK4</name>
    <dbReference type="NCBI Taxonomy" id="1238182"/>
    <lineage>
        <taxon>Bacteria</taxon>
        <taxon>Pseudomonadati</taxon>
        <taxon>Pseudomonadota</taxon>
        <taxon>Alphaproteobacteria</taxon>
        <taxon>Rhodospirillales</taxon>
        <taxon>Novispirillaceae</taxon>
        <taxon>Caenispirillum</taxon>
    </lineage>
</organism>
<keyword evidence="4" id="KW-0274">FAD</keyword>
<sequence>MTPFDTLTRADETILVTTLDGYDRAVPVAAVEALRAAVRGPVCLPGDAGYDEARTLWNAMIDRHPAVVVRCRGAADVARAVDFCREHGLLLAVRGGGHNIAGRAVCEGGVLIDLSLMRSVHVDPAARRAVVEPGCLLSDVDCETQAHGLAVPTGINSTTGIAGLTLGGGFGWLTRKHGLTIDSLTAAEVVTADGAIRRASATENPDLFWALRGGGGNFGIVTAFEFALHDLGPQVTAGLVVFPMDRAREIMKTYRASIADGPDDLTVWAVLRKAPPLPFLPEEVHGTDVLILVVCHVGPLEDADAALAPVLALPGAIGTAVGPQSFADWQMAFDASAGPGARNYWKTHDFLTLPDAAMEAVFNYADRLPTGECEVFFGHVGGASSRVPVEATAFPQRRPHYVMNVHARWQDRADDARCIAWARGLFNATAPFAAGTAYVNFMPEDEGGRTDSAYGANMERLARIKAEVDPGNLFRVNQNIRPRATPMPAE</sequence>
<dbReference type="InterPro" id="IPR006094">
    <property type="entry name" value="Oxid_FAD_bind_N"/>
</dbReference>
<dbReference type="InterPro" id="IPR012951">
    <property type="entry name" value="BBE"/>
</dbReference>
<evidence type="ECO:0000256" key="1">
    <source>
        <dbReference type="ARBA" id="ARBA00001974"/>
    </source>
</evidence>
<proteinExistence type="inferred from homology"/>
<name>K9GXI2_9PROT</name>
<dbReference type="Gene3D" id="3.30.43.10">
    <property type="entry name" value="Uridine Diphospho-n-acetylenolpyruvylglucosamine Reductase, domain 2"/>
    <property type="match status" value="1"/>
</dbReference>
<evidence type="ECO:0000256" key="5">
    <source>
        <dbReference type="ARBA" id="ARBA00023002"/>
    </source>
</evidence>
<evidence type="ECO:0000313" key="8">
    <source>
        <dbReference type="Proteomes" id="UP000009881"/>
    </source>
</evidence>
<evidence type="ECO:0000256" key="3">
    <source>
        <dbReference type="ARBA" id="ARBA00022630"/>
    </source>
</evidence>
<gene>
    <name evidence="7" type="ORF">C882_0311</name>
</gene>
<dbReference type="PANTHER" id="PTHR42973">
    <property type="entry name" value="BINDING OXIDOREDUCTASE, PUTATIVE (AFU_ORTHOLOGUE AFUA_1G17690)-RELATED"/>
    <property type="match status" value="1"/>
</dbReference>
<dbReference type="Proteomes" id="UP000009881">
    <property type="component" value="Unassembled WGS sequence"/>
</dbReference>
<dbReference type="Gene3D" id="3.30.465.10">
    <property type="match status" value="1"/>
</dbReference>
<evidence type="ECO:0000259" key="6">
    <source>
        <dbReference type="PROSITE" id="PS51387"/>
    </source>
</evidence>
<dbReference type="InterPro" id="IPR036318">
    <property type="entry name" value="FAD-bd_PCMH-like_sf"/>
</dbReference>
<dbReference type="SUPFAM" id="SSF56176">
    <property type="entry name" value="FAD-binding/transporter-associated domain-like"/>
    <property type="match status" value="1"/>
</dbReference>
<dbReference type="RefSeq" id="WP_009540970.1">
    <property type="nucleotide sequence ID" value="NZ_ANHY01000012.1"/>
</dbReference>
<dbReference type="InterPro" id="IPR016167">
    <property type="entry name" value="FAD-bd_PCMH_sub1"/>
</dbReference>
<comment type="caution">
    <text evidence="7">The sequence shown here is derived from an EMBL/GenBank/DDBJ whole genome shotgun (WGS) entry which is preliminary data.</text>
</comment>
<keyword evidence="8" id="KW-1185">Reference proteome</keyword>
<dbReference type="eggNOG" id="COG0277">
    <property type="taxonomic scope" value="Bacteria"/>
</dbReference>
<dbReference type="PATRIC" id="fig|1238182.3.peg.2526"/>
<evidence type="ECO:0000313" key="7">
    <source>
        <dbReference type="EMBL" id="EKV29489.1"/>
    </source>
</evidence>
<dbReference type="InterPro" id="IPR006093">
    <property type="entry name" value="Oxy_OxRdtase_FAD_BS"/>
</dbReference>
<feature type="domain" description="FAD-binding PCMH-type" evidence="6">
    <location>
        <begin position="61"/>
        <end position="231"/>
    </location>
</feature>
<comment type="similarity">
    <text evidence="2">Belongs to the oxygen-dependent FAD-linked oxidoreductase family.</text>
</comment>
<dbReference type="AlphaFoldDB" id="K9GXI2"/>
<dbReference type="PROSITE" id="PS51387">
    <property type="entry name" value="FAD_PCMH"/>
    <property type="match status" value="1"/>
</dbReference>
<dbReference type="EMBL" id="ANHY01000012">
    <property type="protein sequence ID" value="EKV29489.1"/>
    <property type="molecule type" value="Genomic_DNA"/>
</dbReference>
<keyword evidence="3" id="KW-0285">Flavoprotein</keyword>
<dbReference type="GO" id="GO:0071949">
    <property type="term" value="F:FAD binding"/>
    <property type="evidence" value="ECO:0007669"/>
    <property type="project" value="InterPro"/>
</dbReference>
<dbReference type="InterPro" id="IPR016169">
    <property type="entry name" value="FAD-bd_PCMH_sub2"/>
</dbReference>
<dbReference type="OrthoDB" id="9775082at2"/>
<dbReference type="PROSITE" id="PS00862">
    <property type="entry name" value="OX2_COVAL_FAD"/>
    <property type="match status" value="1"/>
</dbReference>
<dbReference type="InterPro" id="IPR050416">
    <property type="entry name" value="FAD-linked_Oxidoreductase"/>
</dbReference>
<accession>K9GXI2</accession>
<dbReference type="GO" id="GO:0016491">
    <property type="term" value="F:oxidoreductase activity"/>
    <property type="evidence" value="ECO:0007669"/>
    <property type="project" value="UniProtKB-KW"/>
</dbReference>
<dbReference type="Pfam" id="PF08031">
    <property type="entry name" value="BBE"/>
    <property type="match status" value="1"/>
</dbReference>
<protein>
    <submittedName>
        <fullName evidence="7">Putative oxidoreductase</fullName>
    </submittedName>
</protein>
<dbReference type="STRING" id="1238182.C882_0311"/>
<dbReference type="Pfam" id="PF01565">
    <property type="entry name" value="FAD_binding_4"/>
    <property type="match status" value="1"/>
</dbReference>
<reference evidence="7 8" key="1">
    <citation type="journal article" date="2013" name="Genome Announc.">
        <title>Draft Genome Sequence of an Alphaproteobacterium, Caenispirillum salinarum AK4(T), Isolated from a Solar Saltern.</title>
        <authorList>
            <person name="Khatri I."/>
            <person name="Singh A."/>
            <person name="Korpole S."/>
            <person name="Pinnaka A.K."/>
            <person name="Subramanian S."/>
        </authorList>
    </citation>
    <scope>NUCLEOTIDE SEQUENCE [LARGE SCALE GENOMIC DNA]</scope>
    <source>
        <strain evidence="7 8">AK4</strain>
    </source>
</reference>
<dbReference type="Gene3D" id="3.40.462.20">
    <property type="match status" value="1"/>
</dbReference>
<evidence type="ECO:0000256" key="2">
    <source>
        <dbReference type="ARBA" id="ARBA00005466"/>
    </source>
</evidence>
<dbReference type="PANTHER" id="PTHR42973:SF39">
    <property type="entry name" value="FAD-BINDING PCMH-TYPE DOMAIN-CONTAINING PROTEIN"/>
    <property type="match status" value="1"/>
</dbReference>
<dbReference type="InterPro" id="IPR016166">
    <property type="entry name" value="FAD-bd_PCMH"/>
</dbReference>
<keyword evidence="5" id="KW-0560">Oxidoreductase</keyword>
<evidence type="ECO:0000256" key="4">
    <source>
        <dbReference type="ARBA" id="ARBA00022827"/>
    </source>
</evidence>
<comment type="cofactor">
    <cofactor evidence="1">
        <name>FAD</name>
        <dbReference type="ChEBI" id="CHEBI:57692"/>
    </cofactor>
</comment>